<dbReference type="Pfam" id="PF00696">
    <property type="entry name" value="AA_kinase"/>
    <property type="match status" value="1"/>
</dbReference>
<dbReference type="NCBIfam" id="TIGR00657">
    <property type="entry name" value="asp_kinases"/>
    <property type="match status" value="1"/>
</dbReference>
<dbReference type="Gene3D" id="3.40.1160.10">
    <property type="entry name" value="Acetylglutamate kinase-like"/>
    <property type="match status" value="1"/>
</dbReference>
<dbReference type="InterPro" id="IPR018042">
    <property type="entry name" value="Aspartate_kinase_CS"/>
</dbReference>
<keyword evidence="9 14" id="KW-0418">Kinase</keyword>
<evidence type="ECO:0000256" key="4">
    <source>
        <dbReference type="ARBA" id="ARBA00005139"/>
    </source>
</evidence>
<keyword evidence="8" id="KW-0547">Nucleotide-binding</keyword>
<dbReference type="PANTHER" id="PTHR21499">
    <property type="entry name" value="ASPARTATE KINASE"/>
    <property type="match status" value="1"/>
</dbReference>
<keyword evidence="10" id="KW-0067">ATP-binding</keyword>
<dbReference type="CDD" id="cd04913">
    <property type="entry name" value="ACT_AKii-LysC-BS-like_1"/>
    <property type="match status" value="1"/>
</dbReference>
<dbReference type="PIRSF" id="PIRSF000726">
    <property type="entry name" value="Asp_kin"/>
    <property type="match status" value="1"/>
</dbReference>
<comment type="pathway">
    <text evidence="4 15">Amino-acid biosynthesis; L-threonine biosynthesis; L-threonine from L-aspartate: step 1/5.</text>
</comment>
<dbReference type="NCBIfam" id="NF005154">
    <property type="entry name" value="PRK06635.1-2"/>
    <property type="match status" value="1"/>
</dbReference>
<evidence type="ECO:0000256" key="6">
    <source>
        <dbReference type="ARBA" id="ARBA00022605"/>
    </source>
</evidence>
<name>A0ABN0DR02_9FIRM</name>
<evidence type="ECO:0000256" key="10">
    <source>
        <dbReference type="ARBA" id="ARBA00022840"/>
    </source>
</evidence>
<comment type="function">
    <text evidence="1">Catalyzes the phosphorylation of the beta-carboxyl group of aspartic acid with ATP to yield 4-phospho-L-aspartate, which is involved in the branched biosynthetic pathway leading to the biosynthesis of amino acids threonine, isoleucine and methionine.</text>
</comment>
<dbReference type="InterPro" id="IPR036393">
    <property type="entry name" value="AceGlu_kinase-like_sf"/>
</dbReference>
<evidence type="ECO:0000256" key="11">
    <source>
        <dbReference type="ARBA" id="ARBA00022915"/>
    </source>
</evidence>
<organism evidence="17 18">
    <name type="scientific">Selenomonas noxia F0398</name>
    <dbReference type="NCBI Taxonomy" id="702437"/>
    <lineage>
        <taxon>Bacteria</taxon>
        <taxon>Bacillati</taxon>
        <taxon>Bacillota</taxon>
        <taxon>Negativicutes</taxon>
        <taxon>Selenomonadales</taxon>
        <taxon>Selenomonadaceae</taxon>
        <taxon>Selenomonas</taxon>
    </lineage>
</organism>
<evidence type="ECO:0000256" key="5">
    <source>
        <dbReference type="ARBA" id="ARBA00010122"/>
    </source>
</evidence>
<dbReference type="CDD" id="cd04261">
    <property type="entry name" value="AAK_AKii-LysC-BS"/>
    <property type="match status" value="1"/>
</dbReference>
<evidence type="ECO:0000256" key="9">
    <source>
        <dbReference type="ARBA" id="ARBA00022777"/>
    </source>
</evidence>
<dbReference type="RefSeq" id="WP_006696082.1">
    <property type="nucleotide sequence ID" value="NZ_JH376858.1"/>
</dbReference>
<keyword evidence="11" id="KW-0220">Diaminopimelate biosynthesis</keyword>
<evidence type="ECO:0000256" key="3">
    <source>
        <dbReference type="ARBA" id="ARBA00004986"/>
    </source>
</evidence>
<dbReference type="InterPro" id="IPR041740">
    <property type="entry name" value="AKii-LysC-BS"/>
</dbReference>
<accession>A0ABN0DR02</accession>
<dbReference type="Pfam" id="PF22468">
    <property type="entry name" value="ACT_9"/>
    <property type="match status" value="2"/>
</dbReference>
<keyword evidence="7 14" id="KW-0808">Transferase</keyword>
<dbReference type="SUPFAM" id="SSF55021">
    <property type="entry name" value="ACT-like"/>
    <property type="match status" value="2"/>
</dbReference>
<dbReference type="InterPro" id="IPR045865">
    <property type="entry name" value="ACT-like_dom_sf"/>
</dbReference>
<dbReference type="InterPro" id="IPR005260">
    <property type="entry name" value="Asp_kin_monofn"/>
</dbReference>
<dbReference type="NCBIfam" id="TIGR00656">
    <property type="entry name" value="asp_kin_monofn"/>
    <property type="match status" value="1"/>
</dbReference>
<evidence type="ECO:0000256" key="8">
    <source>
        <dbReference type="ARBA" id="ARBA00022741"/>
    </source>
</evidence>
<keyword evidence="18" id="KW-1185">Reference proteome</keyword>
<protein>
    <recommendedName>
        <fullName evidence="14">Aspartokinase</fullName>
        <ecNumber evidence="14">2.7.2.4</ecNumber>
    </recommendedName>
</protein>
<dbReference type="PROSITE" id="PS00324">
    <property type="entry name" value="ASPARTOKINASE"/>
    <property type="match status" value="1"/>
</dbReference>
<dbReference type="Gene3D" id="3.30.2130.10">
    <property type="entry name" value="VC0802-like"/>
    <property type="match status" value="1"/>
</dbReference>
<keyword evidence="6 15" id="KW-0028">Amino-acid biosynthesis</keyword>
<dbReference type="InterPro" id="IPR054352">
    <property type="entry name" value="ACT_Aspartokinase"/>
</dbReference>
<evidence type="ECO:0000313" key="18">
    <source>
        <dbReference type="Proteomes" id="UP000003175"/>
    </source>
</evidence>
<evidence type="ECO:0000256" key="15">
    <source>
        <dbReference type="RuleBase" id="RU004249"/>
    </source>
</evidence>
<dbReference type="PROSITE" id="PS51671">
    <property type="entry name" value="ACT"/>
    <property type="match status" value="1"/>
</dbReference>
<dbReference type="PANTHER" id="PTHR21499:SF3">
    <property type="entry name" value="ASPARTOKINASE"/>
    <property type="match status" value="1"/>
</dbReference>
<evidence type="ECO:0000256" key="14">
    <source>
        <dbReference type="RuleBase" id="RU003448"/>
    </source>
</evidence>
<comment type="pathway">
    <text evidence="3 15">Amino-acid biosynthesis; L-methionine biosynthesis via de novo pathway; L-homoserine from L-aspartate: step 1/3.</text>
</comment>
<dbReference type="EMBL" id="ADGH01000004">
    <property type="protein sequence ID" value="EHG25328.1"/>
    <property type="molecule type" value="Genomic_DNA"/>
</dbReference>
<sequence>MALIVKKFGGSSVATPEKIKNVAKRILSEKAPDDRIVMVVSAMGDTTDDLISLAGEVVENPYQYAREMDMLMTTGEQISIALLAMAFRSMGQPAVSLTGAMAGMRTDDAHTKGRILGIHPSRVHEELGKGNIVVIAGFQGTDAEGNPVTLGRGGSDTSAVAIAGAIAADTCEIYTDVDGIYSADPRIAKGARRMCEITYNEMLEMARLGAGVMQPRSVEMGQLYGIPIHVRSTFTSEPGTIIREEYTVEEKSFIIRGVTHDEHVSKITVLGVSNTPGVAHRIFSALADANIDVDMIVQSIRSAESNMTDMVFTVASIDAEEARQVVEGISAEIKASAVAIDNDVAKISIVGAGMLGNPGIAARMFGALSRAEINIEIISTSEISISCLIKGGSVKDAVNMIHDEFFHDET</sequence>
<evidence type="ECO:0000259" key="16">
    <source>
        <dbReference type="PROSITE" id="PS51671"/>
    </source>
</evidence>
<comment type="pathway">
    <text evidence="2 15">Amino-acid biosynthesis; L-lysine biosynthesis via DAP pathway; (S)-tetrahydrodipicolinate from L-aspartate: step 1/4.</text>
</comment>
<dbReference type="InterPro" id="IPR001048">
    <property type="entry name" value="Asp/Glu/Uridylate_kinase"/>
</dbReference>
<dbReference type="EC" id="2.7.2.4" evidence="14"/>
<proteinExistence type="inferred from homology"/>
<evidence type="ECO:0000256" key="1">
    <source>
        <dbReference type="ARBA" id="ARBA00003121"/>
    </source>
</evidence>
<evidence type="ECO:0000256" key="13">
    <source>
        <dbReference type="ARBA" id="ARBA00047872"/>
    </source>
</evidence>
<evidence type="ECO:0000256" key="12">
    <source>
        <dbReference type="ARBA" id="ARBA00023154"/>
    </source>
</evidence>
<evidence type="ECO:0000256" key="7">
    <source>
        <dbReference type="ARBA" id="ARBA00022679"/>
    </source>
</evidence>
<evidence type="ECO:0000256" key="2">
    <source>
        <dbReference type="ARBA" id="ARBA00004766"/>
    </source>
</evidence>
<comment type="caution">
    <text evidence="17">The sequence shown here is derived from an EMBL/GenBank/DDBJ whole genome shotgun (WGS) entry which is preliminary data.</text>
</comment>
<dbReference type="Proteomes" id="UP000003175">
    <property type="component" value="Unassembled WGS sequence"/>
</dbReference>
<feature type="domain" description="ACT" evidence="16">
    <location>
        <begin position="267"/>
        <end position="352"/>
    </location>
</feature>
<dbReference type="NCBIfam" id="NF005155">
    <property type="entry name" value="PRK06635.1-4"/>
    <property type="match status" value="1"/>
</dbReference>
<dbReference type="GO" id="GO:0016301">
    <property type="term" value="F:kinase activity"/>
    <property type="evidence" value="ECO:0007669"/>
    <property type="project" value="UniProtKB-KW"/>
</dbReference>
<keyword evidence="12" id="KW-0457">Lysine biosynthesis</keyword>
<dbReference type="InterPro" id="IPR002912">
    <property type="entry name" value="ACT_dom"/>
</dbReference>
<comment type="catalytic activity">
    <reaction evidence="13 14">
        <text>L-aspartate + ATP = 4-phospho-L-aspartate + ADP</text>
        <dbReference type="Rhea" id="RHEA:23776"/>
        <dbReference type="ChEBI" id="CHEBI:29991"/>
        <dbReference type="ChEBI" id="CHEBI:30616"/>
        <dbReference type="ChEBI" id="CHEBI:57535"/>
        <dbReference type="ChEBI" id="CHEBI:456216"/>
        <dbReference type="EC" id="2.7.2.4"/>
    </reaction>
</comment>
<comment type="similarity">
    <text evidence="5 14">Belongs to the aspartokinase family.</text>
</comment>
<dbReference type="InterPro" id="IPR001341">
    <property type="entry name" value="Asp_kinase"/>
</dbReference>
<gene>
    <name evidence="17" type="ORF">HMPREF9432_00708</name>
</gene>
<reference evidence="17 18" key="1">
    <citation type="submission" date="2011-08" db="EMBL/GenBank/DDBJ databases">
        <title>The Genome Sequence of Selenomonas noxia F0398.</title>
        <authorList>
            <consortium name="The Broad Institute Genome Sequencing Platform"/>
            <person name="Earl A."/>
            <person name="Ward D."/>
            <person name="Feldgarden M."/>
            <person name="Gevers D."/>
            <person name="Izard J."/>
            <person name="Ganesan A."/>
            <person name="Blanton J.M."/>
            <person name="Baranova O.V."/>
            <person name="Tanner A.C."/>
            <person name="Dewhirst F.E."/>
            <person name="Young S.K."/>
            <person name="Zeng Q."/>
            <person name="Gargeya S."/>
            <person name="Fitzgerald M."/>
            <person name="Haas B."/>
            <person name="Abouelleil A."/>
            <person name="Alvarado L."/>
            <person name="Arachchi H.M."/>
            <person name="Berlin A."/>
            <person name="Brown A."/>
            <person name="Chapman S.B."/>
            <person name="Chen Z."/>
            <person name="Dunbar C."/>
            <person name="Freedman E."/>
            <person name="Gearin G."/>
            <person name="Gellesch M."/>
            <person name="Goldberg J."/>
            <person name="Griggs A."/>
            <person name="Gujja S."/>
            <person name="Heiman D."/>
            <person name="Howarth C."/>
            <person name="Larson L."/>
            <person name="Lui A."/>
            <person name="MacDonald P.J.P."/>
            <person name="Montmayeur A."/>
            <person name="Murphy C."/>
            <person name="Neiman D."/>
            <person name="Pearson M."/>
            <person name="Priest M."/>
            <person name="Roberts A."/>
            <person name="Saif S."/>
            <person name="Shea T."/>
            <person name="Shenoy N."/>
            <person name="Sisk P."/>
            <person name="Stolte C."/>
            <person name="Sykes S."/>
            <person name="Wortman J."/>
            <person name="Nusbaum C."/>
            <person name="Birren B."/>
        </authorList>
    </citation>
    <scope>NUCLEOTIDE SEQUENCE [LARGE SCALE GENOMIC DNA]</scope>
    <source>
        <strain evidence="17 18">F0398</strain>
    </source>
</reference>
<evidence type="ECO:0000313" key="17">
    <source>
        <dbReference type="EMBL" id="EHG25328.1"/>
    </source>
</evidence>
<dbReference type="SUPFAM" id="SSF53633">
    <property type="entry name" value="Carbamate kinase-like"/>
    <property type="match status" value="1"/>
</dbReference>